<dbReference type="PANTHER" id="PTHR34815">
    <property type="entry name" value="LYSINE ACETYLTRANSFERASE"/>
    <property type="match status" value="1"/>
</dbReference>
<name>T0RJZ0_SAPDV</name>
<dbReference type="EMBL" id="JH767177">
    <property type="protein sequence ID" value="EQC30247.1"/>
    <property type="molecule type" value="Genomic_DNA"/>
</dbReference>
<accession>T0RJZ0</accession>
<evidence type="ECO:0000259" key="1">
    <source>
        <dbReference type="Pfam" id="PF22998"/>
    </source>
</evidence>
<dbReference type="AlphaFoldDB" id="T0RJZ0"/>
<dbReference type="STRING" id="1156394.T0RJZ0"/>
<dbReference type="Pfam" id="PF22998">
    <property type="entry name" value="GNAT_LYC1-like"/>
    <property type="match status" value="1"/>
</dbReference>
<dbReference type="InterPro" id="IPR055100">
    <property type="entry name" value="GNAT_LYC1-like"/>
</dbReference>
<dbReference type="Proteomes" id="UP000030762">
    <property type="component" value="Unassembled WGS sequence"/>
</dbReference>
<dbReference type="PANTHER" id="PTHR34815:SF2">
    <property type="entry name" value="N-ACETYLTRANSFERASE DOMAIN-CONTAINING PROTEIN"/>
    <property type="match status" value="1"/>
</dbReference>
<dbReference type="InterPro" id="IPR053013">
    <property type="entry name" value="LAT"/>
</dbReference>
<sequence length="353" mass="39506">MDASTPTMLDVELRIGDDAQETQVDVLTYEEWGAPHLTYDEYLDREDQFRATPFADDAVTDYVLVPTSDPSTLDLRGYLEVFKRPVVLRPWSPSADLVYLDGWSVASVYTPARHRKKGYASAMLAAFLGQKKDAYTVVNLYSDIGTSFYAARGWVLAPSLEISLPATTPASTRLPVGWTLRPLATPADLEAIATHDQERVAGRLQPGELAFLLSADAVTFFHVQHAYFARKHLTLSTLPTTFGVVLQDDKAILGYVVWAHNFEENQLDILKYDGSTPEVFAACLPTLHEEAARWNLENIVLWPTDEMALPNEVRALATPRSDSLSMVLVRTSKDSERELPPYTWVANEKYLYA</sequence>
<dbReference type="SUPFAM" id="SSF55729">
    <property type="entry name" value="Acyl-CoA N-acyltransferases (Nat)"/>
    <property type="match status" value="1"/>
</dbReference>
<proteinExistence type="predicted"/>
<dbReference type="OMA" id="ASVYCEP"/>
<evidence type="ECO:0000313" key="3">
    <source>
        <dbReference type="Proteomes" id="UP000030762"/>
    </source>
</evidence>
<reference evidence="2 3" key="1">
    <citation type="submission" date="2012-04" db="EMBL/GenBank/DDBJ databases">
        <title>The Genome Sequence of Saprolegnia declina VS20.</title>
        <authorList>
            <consortium name="The Broad Institute Genome Sequencing Platform"/>
            <person name="Russ C."/>
            <person name="Nusbaum C."/>
            <person name="Tyler B."/>
            <person name="van West P."/>
            <person name="Dieguez-Uribeondo J."/>
            <person name="de Bruijn I."/>
            <person name="Tripathy S."/>
            <person name="Jiang R."/>
            <person name="Young S.K."/>
            <person name="Zeng Q."/>
            <person name="Gargeya S."/>
            <person name="Fitzgerald M."/>
            <person name="Haas B."/>
            <person name="Abouelleil A."/>
            <person name="Alvarado L."/>
            <person name="Arachchi H.M."/>
            <person name="Berlin A."/>
            <person name="Chapman S.B."/>
            <person name="Goldberg J."/>
            <person name="Griggs A."/>
            <person name="Gujja S."/>
            <person name="Hansen M."/>
            <person name="Howarth C."/>
            <person name="Imamovic A."/>
            <person name="Larimer J."/>
            <person name="McCowen C."/>
            <person name="Montmayeur A."/>
            <person name="Murphy C."/>
            <person name="Neiman D."/>
            <person name="Pearson M."/>
            <person name="Priest M."/>
            <person name="Roberts A."/>
            <person name="Saif S."/>
            <person name="Shea T."/>
            <person name="Sisk P."/>
            <person name="Sykes S."/>
            <person name="Wortman J."/>
            <person name="Nusbaum C."/>
            <person name="Birren B."/>
        </authorList>
    </citation>
    <scope>NUCLEOTIDE SEQUENCE [LARGE SCALE GENOMIC DNA]</scope>
    <source>
        <strain evidence="2 3">VS20</strain>
    </source>
</reference>
<gene>
    <name evidence="2" type="ORF">SDRG_12097</name>
</gene>
<dbReference type="GeneID" id="19952824"/>
<dbReference type="RefSeq" id="XP_008616379.1">
    <property type="nucleotide sequence ID" value="XM_008618157.1"/>
</dbReference>
<dbReference type="OrthoDB" id="2020070at2759"/>
<dbReference type="VEuPathDB" id="FungiDB:SDRG_12097"/>
<keyword evidence="3" id="KW-1185">Reference proteome</keyword>
<dbReference type="InParanoid" id="T0RJZ0"/>
<feature type="domain" description="LYC1 C-terminal" evidence="1">
    <location>
        <begin position="179"/>
        <end position="350"/>
    </location>
</feature>
<dbReference type="Gene3D" id="3.40.630.30">
    <property type="match status" value="1"/>
</dbReference>
<dbReference type="InterPro" id="IPR016181">
    <property type="entry name" value="Acyl_CoA_acyltransferase"/>
</dbReference>
<protein>
    <recommendedName>
        <fullName evidence="1">LYC1 C-terminal domain-containing protein</fullName>
    </recommendedName>
</protein>
<evidence type="ECO:0000313" key="2">
    <source>
        <dbReference type="EMBL" id="EQC30247.1"/>
    </source>
</evidence>
<organism evidence="2 3">
    <name type="scientific">Saprolegnia diclina (strain VS20)</name>
    <dbReference type="NCBI Taxonomy" id="1156394"/>
    <lineage>
        <taxon>Eukaryota</taxon>
        <taxon>Sar</taxon>
        <taxon>Stramenopiles</taxon>
        <taxon>Oomycota</taxon>
        <taxon>Saprolegniomycetes</taxon>
        <taxon>Saprolegniales</taxon>
        <taxon>Saprolegniaceae</taxon>
        <taxon>Saprolegnia</taxon>
    </lineage>
</organism>